<gene>
    <name evidence="2" type="ORF">AQUCO_00600018v1</name>
</gene>
<sequence length="68" mass="8259">MKTNRSLMYIKAVLSWYIFECRSVKATLSKVILFKYIYIIFHVYLCVLFYFLVLFFSRKEISQIMQGL</sequence>
<keyword evidence="1" id="KW-0812">Transmembrane</keyword>
<evidence type="ECO:0000256" key="1">
    <source>
        <dbReference type="SAM" id="Phobius"/>
    </source>
</evidence>
<proteinExistence type="predicted"/>
<protein>
    <submittedName>
        <fullName evidence="2">Uncharacterized protein</fullName>
    </submittedName>
</protein>
<evidence type="ECO:0000313" key="2">
    <source>
        <dbReference type="EMBL" id="PIA57008.1"/>
    </source>
</evidence>
<dbReference type="InParanoid" id="A0A2G5EML6"/>
<dbReference type="Proteomes" id="UP000230069">
    <property type="component" value="Unassembled WGS sequence"/>
</dbReference>
<dbReference type="AlphaFoldDB" id="A0A2G5EML6"/>
<feature type="transmembrane region" description="Helical" evidence="1">
    <location>
        <begin position="33"/>
        <end position="56"/>
    </location>
</feature>
<accession>A0A2G5EML6</accession>
<reference evidence="2 3" key="1">
    <citation type="submission" date="2017-09" db="EMBL/GenBank/DDBJ databases">
        <title>WGS assembly of Aquilegia coerulea Goldsmith.</title>
        <authorList>
            <person name="Hodges S."/>
            <person name="Kramer E."/>
            <person name="Nordborg M."/>
            <person name="Tomkins J."/>
            <person name="Borevitz J."/>
            <person name="Derieg N."/>
            <person name="Yan J."/>
            <person name="Mihaltcheva S."/>
            <person name="Hayes R.D."/>
            <person name="Rokhsar D."/>
        </authorList>
    </citation>
    <scope>NUCLEOTIDE SEQUENCE [LARGE SCALE GENOMIC DNA]</scope>
    <source>
        <strain evidence="3">cv. Goldsmith</strain>
    </source>
</reference>
<organism evidence="2 3">
    <name type="scientific">Aquilegia coerulea</name>
    <name type="common">Rocky mountain columbine</name>
    <dbReference type="NCBI Taxonomy" id="218851"/>
    <lineage>
        <taxon>Eukaryota</taxon>
        <taxon>Viridiplantae</taxon>
        <taxon>Streptophyta</taxon>
        <taxon>Embryophyta</taxon>
        <taxon>Tracheophyta</taxon>
        <taxon>Spermatophyta</taxon>
        <taxon>Magnoliopsida</taxon>
        <taxon>Ranunculales</taxon>
        <taxon>Ranunculaceae</taxon>
        <taxon>Thalictroideae</taxon>
        <taxon>Aquilegia</taxon>
    </lineage>
</organism>
<keyword evidence="3" id="KW-1185">Reference proteome</keyword>
<name>A0A2G5EML6_AQUCA</name>
<keyword evidence="1" id="KW-0472">Membrane</keyword>
<dbReference type="EMBL" id="KZ305023">
    <property type="protein sequence ID" value="PIA57008.1"/>
    <property type="molecule type" value="Genomic_DNA"/>
</dbReference>
<evidence type="ECO:0000313" key="3">
    <source>
        <dbReference type="Proteomes" id="UP000230069"/>
    </source>
</evidence>
<keyword evidence="1" id="KW-1133">Transmembrane helix</keyword>